<dbReference type="Pfam" id="PF00651">
    <property type="entry name" value="BTB"/>
    <property type="match status" value="1"/>
</dbReference>
<feature type="domain" description="BACK" evidence="4">
    <location>
        <begin position="65"/>
        <end position="167"/>
    </location>
</feature>
<reference evidence="5" key="1">
    <citation type="journal article" date="2020" name="Cell">
        <title>Large-Scale Comparative Analyses of Tick Genomes Elucidate Their Genetic Diversity and Vector Capacities.</title>
        <authorList>
            <consortium name="Tick Genome and Microbiome Consortium (TIGMIC)"/>
            <person name="Jia N."/>
            <person name="Wang J."/>
            <person name="Shi W."/>
            <person name="Du L."/>
            <person name="Sun Y."/>
            <person name="Zhan W."/>
            <person name="Jiang J.F."/>
            <person name="Wang Q."/>
            <person name="Zhang B."/>
            <person name="Ji P."/>
            <person name="Bell-Sakyi L."/>
            <person name="Cui X.M."/>
            <person name="Yuan T.T."/>
            <person name="Jiang B.G."/>
            <person name="Yang W.F."/>
            <person name="Lam T.T."/>
            <person name="Chang Q.C."/>
            <person name="Ding S.J."/>
            <person name="Wang X.J."/>
            <person name="Zhu J.G."/>
            <person name="Ruan X.D."/>
            <person name="Zhao L."/>
            <person name="Wei J.T."/>
            <person name="Ye R.Z."/>
            <person name="Que T.C."/>
            <person name="Du C.H."/>
            <person name="Zhou Y.H."/>
            <person name="Cheng J.X."/>
            <person name="Dai P.F."/>
            <person name="Guo W.B."/>
            <person name="Han X.H."/>
            <person name="Huang E.J."/>
            <person name="Li L.F."/>
            <person name="Wei W."/>
            <person name="Gao Y.C."/>
            <person name="Liu J.Z."/>
            <person name="Shao H.Z."/>
            <person name="Wang X."/>
            <person name="Wang C.C."/>
            <person name="Yang T.C."/>
            <person name="Huo Q.B."/>
            <person name="Li W."/>
            <person name="Chen H.Y."/>
            <person name="Chen S.E."/>
            <person name="Zhou L.G."/>
            <person name="Ni X.B."/>
            <person name="Tian J.H."/>
            <person name="Sheng Y."/>
            <person name="Liu T."/>
            <person name="Pan Y.S."/>
            <person name="Xia L.Y."/>
            <person name="Li J."/>
            <person name="Zhao F."/>
            <person name="Cao W.C."/>
        </authorList>
    </citation>
    <scope>NUCLEOTIDE SEQUENCE</scope>
    <source>
        <strain evidence="5">Rmic-2018</strain>
    </source>
</reference>
<dbReference type="AlphaFoldDB" id="A0A9J6DT18"/>
<accession>A0A9J6DT18</accession>
<evidence type="ECO:0000313" key="5">
    <source>
        <dbReference type="EMBL" id="KAH8024992.1"/>
    </source>
</evidence>
<feature type="compositionally biased region" description="Polar residues" evidence="3">
    <location>
        <begin position="595"/>
        <end position="608"/>
    </location>
</feature>
<evidence type="ECO:0000259" key="4">
    <source>
        <dbReference type="SMART" id="SM00875"/>
    </source>
</evidence>
<proteinExistence type="predicted"/>
<reference evidence="5" key="2">
    <citation type="submission" date="2021-09" db="EMBL/GenBank/DDBJ databases">
        <authorList>
            <person name="Jia N."/>
            <person name="Wang J."/>
            <person name="Shi W."/>
            <person name="Du L."/>
            <person name="Sun Y."/>
            <person name="Zhan W."/>
            <person name="Jiang J."/>
            <person name="Wang Q."/>
            <person name="Zhang B."/>
            <person name="Ji P."/>
            <person name="Sakyi L.B."/>
            <person name="Cui X."/>
            <person name="Yuan T."/>
            <person name="Jiang B."/>
            <person name="Yang W."/>
            <person name="Lam T.T.-Y."/>
            <person name="Chang Q."/>
            <person name="Ding S."/>
            <person name="Wang X."/>
            <person name="Zhu J."/>
            <person name="Ruan X."/>
            <person name="Zhao L."/>
            <person name="Wei J."/>
            <person name="Que T."/>
            <person name="Du C."/>
            <person name="Cheng J."/>
            <person name="Dai P."/>
            <person name="Han X."/>
            <person name="Huang E."/>
            <person name="Gao Y."/>
            <person name="Liu J."/>
            <person name="Shao H."/>
            <person name="Ye R."/>
            <person name="Li L."/>
            <person name="Wei W."/>
            <person name="Wang X."/>
            <person name="Wang C."/>
            <person name="Huo Q."/>
            <person name="Li W."/>
            <person name="Guo W."/>
            <person name="Chen H."/>
            <person name="Chen S."/>
            <person name="Zhou L."/>
            <person name="Zhou L."/>
            <person name="Ni X."/>
            <person name="Tian J."/>
            <person name="Zhou Y."/>
            <person name="Sheng Y."/>
            <person name="Liu T."/>
            <person name="Pan Y."/>
            <person name="Xia L."/>
            <person name="Li J."/>
            <person name="Zhao F."/>
            <person name="Cao W."/>
        </authorList>
    </citation>
    <scope>NUCLEOTIDE SEQUENCE</scope>
    <source>
        <strain evidence="5">Rmic-2018</strain>
        <tissue evidence="5">Larvae</tissue>
    </source>
</reference>
<keyword evidence="1" id="KW-0880">Kelch repeat</keyword>
<dbReference type="InterPro" id="IPR011333">
    <property type="entry name" value="SKP1/BTB/POZ_sf"/>
</dbReference>
<evidence type="ECO:0000256" key="1">
    <source>
        <dbReference type="ARBA" id="ARBA00022441"/>
    </source>
</evidence>
<gene>
    <name evidence="5" type="ORF">HPB51_002406</name>
</gene>
<dbReference type="SUPFAM" id="SSF117281">
    <property type="entry name" value="Kelch motif"/>
    <property type="match status" value="1"/>
</dbReference>
<keyword evidence="6" id="KW-1185">Reference proteome</keyword>
<dbReference type="EMBL" id="JABSTU010000007">
    <property type="protein sequence ID" value="KAH8024992.1"/>
    <property type="molecule type" value="Genomic_DNA"/>
</dbReference>
<feature type="region of interest" description="Disordered" evidence="3">
    <location>
        <begin position="576"/>
        <end position="661"/>
    </location>
</feature>
<dbReference type="InterPro" id="IPR011705">
    <property type="entry name" value="BACK"/>
</dbReference>
<keyword evidence="2" id="KW-0677">Repeat</keyword>
<dbReference type="SMART" id="SM00875">
    <property type="entry name" value="BACK"/>
    <property type="match status" value="1"/>
</dbReference>
<dbReference type="CDD" id="cd18186">
    <property type="entry name" value="BTB_POZ_ZBTB_KLHL-like"/>
    <property type="match status" value="1"/>
</dbReference>
<dbReference type="Gene3D" id="3.30.710.10">
    <property type="entry name" value="Potassium Channel Kv1.1, Chain A"/>
    <property type="match status" value="1"/>
</dbReference>
<feature type="compositionally biased region" description="Basic and acidic residues" evidence="3">
    <location>
        <begin position="651"/>
        <end position="661"/>
    </location>
</feature>
<evidence type="ECO:0000256" key="2">
    <source>
        <dbReference type="ARBA" id="ARBA00022737"/>
    </source>
</evidence>
<dbReference type="SUPFAM" id="SSF54695">
    <property type="entry name" value="POZ domain"/>
    <property type="match status" value="1"/>
</dbReference>
<protein>
    <recommendedName>
        <fullName evidence="4">BACK domain-containing protein</fullName>
    </recommendedName>
</protein>
<dbReference type="InterPro" id="IPR015915">
    <property type="entry name" value="Kelch-typ_b-propeller"/>
</dbReference>
<dbReference type="Gene3D" id="2.120.10.80">
    <property type="entry name" value="Kelch-type beta propeller"/>
    <property type="match status" value="1"/>
</dbReference>
<dbReference type="Proteomes" id="UP000821866">
    <property type="component" value="Unassembled WGS sequence"/>
</dbReference>
<dbReference type="VEuPathDB" id="VectorBase:LOC119165156"/>
<feature type="compositionally biased region" description="Low complexity" evidence="3">
    <location>
        <begin position="583"/>
        <end position="594"/>
    </location>
</feature>
<dbReference type="PANTHER" id="PTHR45632">
    <property type="entry name" value="LD33804P"/>
    <property type="match status" value="1"/>
</dbReference>
<dbReference type="Pfam" id="PF07707">
    <property type="entry name" value="BACK"/>
    <property type="match status" value="1"/>
</dbReference>
<dbReference type="PANTHER" id="PTHR45632:SF3">
    <property type="entry name" value="KELCH-LIKE PROTEIN 32"/>
    <property type="match status" value="1"/>
</dbReference>
<organism evidence="5 6">
    <name type="scientific">Rhipicephalus microplus</name>
    <name type="common">Cattle tick</name>
    <name type="synonym">Boophilus microplus</name>
    <dbReference type="NCBI Taxonomy" id="6941"/>
    <lineage>
        <taxon>Eukaryota</taxon>
        <taxon>Metazoa</taxon>
        <taxon>Ecdysozoa</taxon>
        <taxon>Arthropoda</taxon>
        <taxon>Chelicerata</taxon>
        <taxon>Arachnida</taxon>
        <taxon>Acari</taxon>
        <taxon>Parasitiformes</taxon>
        <taxon>Ixodida</taxon>
        <taxon>Ixodoidea</taxon>
        <taxon>Ixodidae</taxon>
        <taxon>Rhipicephalinae</taxon>
        <taxon>Rhipicephalus</taxon>
        <taxon>Boophilus</taxon>
    </lineage>
</organism>
<evidence type="ECO:0000256" key="3">
    <source>
        <dbReference type="SAM" id="MobiDB-lite"/>
    </source>
</evidence>
<dbReference type="Gene3D" id="1.25.40.420">
    <property type="match status" value="1"/>
</dbReference>
<evidence type="ECO:0000313" key="6">
    <source>
        <dbReference type="Proteomes" id="UP000821866"/>
    </source>
</evidence>
<sequence>MQLELQGVSADAFRALLDYMYSGKLQLTCQNIGKLYVTASILKIARVKKKCARILTKSPYDPKHAVYVYVTARKYGLTTVCKRALKLLHHRLEETVTCKPYLDLDVNQVCEVLSGNTVGARGEMVIFLAALHWLNHNYLQNEPYVLKVMQCVRFGTMSIEELLCCLHPPLLPGIMEVHEVRAHILAALCYKVAAMYNQQHLFPAPQLNARYFKLDGPITLWDLNLFSTDKNLPAAAPAPGCPRYLNDASANILRRALPLATQLPAQREPVFHSDPLADYLLRNQAEIPLSAWNDDPYAGLGTHASGARDPLSPVLLVVGGFDPDAPGDTAVVVDGDSRSLKSSHPFSLELRSGRRVQPPAMTAQENSGPSNVAVLLQPPPPTLPNNIRLRDPLVLSGLRGDDVEDWIKNYDLVSDLNRILSSVEALCLDERRQWQEMPCRLCRPRMAAGSTQMGGRLWLAGGLTDSRAGLVVISDVDCFDPGSCERPRVYGGRPVFGHEVRHPRRVLLPLHAQRLHAQPGPSTAGALRASVVVLPPMEMEVAANCAGLDGNRWTGNSRIGSDVVGEPLANIGKCVRTDPVTDSGRSPSAGSPSSCRTQIRPRSNQGNPWHTWHRSNNDRPPSYEPTGAVIATAALQPERVQQPQQPPPRCAHSEYRAEANK</sequence>
<dbReference type="InterPro" id="IPR000210">
    <property type="entry name" value="BTB/POZ_dom"/>
</dbReference>
<comment type="caution">
    <text evidence="5">The sequence shown here is derived from an EMBL/GenBank/DDBJ whole genome shotgun (WGS) entry which is preliminary data.</text>
</comment>
<name>A0A9J6DT18_RHIMP</name>